<dbReference type="InterPro" id="IPR025495">
    <property type="entry name" value="DUF4386"/>
</dbReference>
<evidence type="ECO:0000256" key="1">
    <source>
        <dbReference type="SAM" id="Phobius"/>
    </source>
</evidence>
<accession>A0A852T334</accession>
<proteinExistence type="predicted"/>
<feature type="transmembrane region" description="Helical" evidence="1">
    <location>
        <begin position="52"/>
        <end position="73"/>
    </location>
</feature>
<keyword evidence="3" id="KW-1185">Reference proteome</keyword>
<sequence length="236" mass="24519">MDPDRRRSLLAGVLFLLTFATSIPGALLYGPVLNDPRFVLGDGSATAVLAGAVLEIALVIANLGTALALYPVLRRTSPSLALGYVVARVMESTLIAVGILSLLTVVSLREAGTGADGTAVVVAHALVALHGWTFLLGPGFVVGIGNGLMLGWMLRRAGLVPRGWAWFGMIGGPLVSLSGIAVLFGAWDQVSAVSVVLTLPEVVWELFLGVYLTVHGFHRRDAGAVADGTVRVPATS</sequence>
<dbReference type="Pfam" id="PF14329">
    <property type="entry name" value="DUF4386"/>
    <property type="match status" value="1"/>
</dbReference>
<comment type="caution">
    <text evidence="2">The sequence shown here is derived from an EMBL/GenBank/DDBJ whole genome shotgun (WGS) entry which is preliminary data.</text>
</comment>
<feature type="transmembrane region" description="Helical" evidence="1">
    <location>
        <begin position="85"/>
        <end position="108"/>
    </location>
</feature>
<evidence type="ECO:0000313" key="2">
    <source>
        <dbReference type="EMBL" id="NYD75285.1"/>
    </source>
</evidence>
<feature type="transmembrane region" description="Helical" evidence="1">
    <location>
        <begin position="193"/>
        <end position="214"/>
    </location>
</feature>
<name>A0A852T334_9MICO</name>
<dbReference type="RefSeq" id="WP_089916319.1">
    <property type="nucleotide sequence ID" value="NZ_BAAAPX010000001.1"/>
</dbReference>
<keyword evidence="1" id="KW-0472">Membrane</keyword>
<reference evidence="2 3" key="1">
    <citation type="submission" date="2020-07" db="EMBL/GenBank/DDBJ databases">
        <title>Sequencing the genomes of 1000 actinobacteria strains.</title>
        <authorList>
            <person name="Klenk H.-P."/>
        </authorList>
    </citation>
    <scope>NUCLEOTIDE SEQUENCE [LARGE SCALE GENOMIC DNA]</scope>
    <source>
        <strain evidence="2 3">DSM 23871</strain>
    </source>
</reference>
<keyword evidence="1" id="KW-0812">Transmembrane</keyword>
<evidence type="ECO:0000313" key="3">
    <source>
        <dbReference type="Proteomes" id="UP000589620"/>
    </source>
</evidence>
<protein>
    <recommendedName>
        <fullName evidence="4">DUF4386 domain-containing protein</fullName>
    </recommendedName>
</protein>
<feature type="transmembrane region" description="Helical" evidence="1">
    <location>
        <begin position="128"/>
        <end position="152"/>
    </location>
</feature>
<feature type="transmembrane region" description="Helical" evidence="1">
    <location>
        <begin position="164"/>
        <end position="187"/>
    </location>
</feature>
<organism evidence="2 3">
    <name type="scientific">Leifsonia soli</name>
    <dbReference type="NCBI Taxonomy" id="582665"/>
    <lineage>
        <taxon>Bacteria</taxon>
        <taxon>Bacillati</taxon>
        <taxon>Actinomycetota</taxon>
        <taxon>Actinomycetes</taxon>
        <taxon>Micrococcales</taxon>
        <taxon>Microbacteriaceae</taxon>
        <taxon>Leifsonia</taxon>
    </lineage>
</organism>
<dbReference type="AlphaFoldDB" id="A0A852T334"/>
<gene>
    <name evidence="2" type="ORF">BJ963_002804</name>
</gene>
<dbReference type="Proteomes" id="UP000589620">
    <property type="component" value="Unassembled WGS sequence"/>
</dbReference>
<dbReference type="EMBL" id="JACCBJ010000001">
    <property type="protein sequence ID" value="NYD75285.1"/>
    <property type="molecule type" value="Genomic_DNA"/>
</dbReference>
<evidence type="ECO:0008006" key="4">
    <source>
        <dbReference type="Google" id="ProtNLM"/>
    </source>
</evidence>
<keyword evidence="1" id="KW-1133">Transmembrane helix</keyword>